<feature type="binding site" evidence="1">
    <location>
        <begin position="83"/>
        <end position="85"/>
    </location>
    <ligand>
        <name>FAD</name>
        <dbReference type="ChEBI" id="CHEBI:57692"/>
        <note>ligand shared between neighboring subunits</note>
    </ligand>
</feature>
<dbReference type="eggNOG" id="arCOG01883">
    <property type="taxonomic scope" value="Archaea"/>
</dbReference>
<feature type="active site" description="Involved in ionization of N3 of dUMP, leading to its activation" evidence="1">
    <location>
        <position position="215"/>
    </location>
</feature>
<dbReference type="PROSITE" id="PS51331">
    <property type="entry name" value="THYX"/>
    <property type="match status" value="1"/>
</dbReference>
<keyword evidence="1" id="KW-0274">FAD</keyword>
<dbReference type="GO" id="GO:0050660">
    <property type="term" value="F:flavin adenine dinucleotide binding"/>
    <property type="evidence" value="ECO:0007669"/>
    <property type="project" value="InterPro"/>
</dbReference>
<comment type="pathway">
    <text evidence="1">Pyrimidine metabolism; dTTP biosynthesis.</text>
</comment>
<keyword evidence="1" id="KW-0521">NADP</keyword>
<sequence precursor="true">MCRHLPSARLVAYLHDSPRIIASASKLTLSPKDFTSISEGMSGERAEEWVRELVKRGHGSPLEHSLFVFEVVCSRACSHQLVRHRHASFSQLSQRYSDKYLRGMIKKACELTGIPYAEDYGAFLRVLGSLSASSPGFHDLLDVVAEAFIVPPRVVEAEDKGFLEALLRGVESYYRAVASGISFEDARYLLPQAVKTRLLVSMNARELLEVFIPLRTCSRAQWEVRNVAWQMLMELRRVAPELFKYAGPRCVLQDARVRAAPCTLDEYLSGSCTPTVERCPELVPRDRIAECIRNALRGAGCGHGDLEPGS</sequence>
<dbReference type="Pfam" id="PF02511">
    <property type="entry name" value="Thy1"/>
    <property type="match status" value="1"/>
</dbReference>
<evidence type="ECO:0000256" key="1">
    <source>
        <dbReference type="HAMAP-Rule" id="MF_01408"/>
    </source>
</evidence>
<dbReference type="GO" id="GO:0050797">
    <property type="term" value="F:thymidylate synthase (FAD) activity"/>
    <property type="evidence" value="ECO:0007669"/>
    <property type="project" value="UniProtKB-UniRule"/>
</dbReference>
<proteinExistence type="inferred from homology"/>
<evidence type="ECO:0000313" key="3">
    <source>
        <dbReference type="Proteomes" id="UP000001068"/>
    </source>
</evidence>
<dbReference type="InterPro" id="IPR036098">
    <property type="entry name" value="Thymidylate_synthase_ThyX_sf"/>
</dbReference>
<dbReference type="GO" id="GO:0006231">
    <property type="term" value="P:dTMP biosynthetic process"/>
    <property type="evidence" value="ECO:0007669"/>
    <property type="project" value="UniProtKB-UniRule"/>
</dbReference>
<feature type="binding site" description="in other chain" evidence="1">
    <location>
        <begin position="91"/>
        <end position="95"/>
    </location>
    <ligand>
        <name>dUMP</name>
        <dbReference type="ChEBI" id="CHEBI:246422"/>
        <note>ligand shared between dimeric partners</note>
    </ligand>
</feature>
<dbReference type="KEGG" id="dmu:Desmu_1128"/>
<dbReference type="GO" id="GO:0006235">
    <property type="term" value="P:dTTP biosynthetic process"/>
    <property type="evidence" value="ECO:0007669"/>
    <property type="project" value="UniProtKB-UniRule"/>
</dbReference>
<comment type="cofactor">
    <cofactor evidence="1">
        <name>FAD</name>
        <dbReference type="ChEBI" id="CHEBI:57692"/>
    </cofactor>
    <text evidence="1">Binds 4 FAD per tetramer. Each FAD binding site is formed by three monomers.</text>
</comment>
<dbReference type="SUPFAM" id="SSF69796">
    <property type="entry name" value="Thymidylate synthase-complementing protein Thy1"/>
    <property type="match status" value="1"/>
</dbReference>
<feature type="binding site" evidence="1">
    <location>
        <position position="215"/>
    </location>
    <ligand>
        <name>dUMP</name>
        <dbReference type="ChEBI" id="CHEBI:246422"/>
        <note>ligand shared between dimeric partners</note>
    </ligand>
</feature>
<dbReference type="AlphaFoldDB" id="E8RAC4"/>
<dbReference type="PANTHER" id="PTHR34934">
    <property type="entry name" value="FLAVIN-DEPENDENT THYMIDYLATE SYNTHASE"/>
    <property type="match status" value="1"/>
</dbReference>
<dbReference type="EC" id="2.1.1.148" evidence="1"/>
<dbReference type="GO" id="GO:0032259">
    <property type="term" value="P:methylation"/>
    <property type="evidence" value="ECO:0007669"/>
    <property type="project" value="UniProtKB-KW"/>
</dbReference>
<evidence type="ECO:0000313" key="2">
    <source>
        <dbReference type="EMBL" id="ADV65430.1"/>
    </source>
</evidence>
<name>E8RAC4_DESM0</name>
<dbReference type="GO" id="GO:0070402">
    <property type="term" value="F:NADPH binding"/>
    <property type="evidence" value="ECO:0007669"/>
    <property type="project" value="TreeGrafter"/>
</dbReference>
<organism evidence="2 3">
    <name type="scientific">Desulfurococcus mucosus (strain ATCC 35584 / DSM 2162 / JCM 9187 / O7/1)</name>
    <dbReference type="NCBI Taxonomy" id="765177"/>
    <lineage>
        <taxon>Archaea</taxon>
        <taxon>Thermoproteota</taxon>
        <taxon>Thermoprotei</taxon>
        <taxon>Desulfurococcales</taxon>
        <taxon>Desulfurococcaceae</taxon>
        <taxon>Desulfurococcus</taxon>
    </lineage>
</organism>
<feature type="binding site" description="in other chain" evidence="1">
    <location>
        <position position="187"/>
    </location>
    <ligand>
        <name>dUMP</name>
        <dbReference type="ChEBI" id="CHEBI:246422"/>
        <note>ligand shared between dimeric partners</note>
    </ligand>
</feature>
<reference evidence="3" key="1">
    <citation type="submission" date="2010-11" db="EMBL/GenBank/DDBJ databases">
        <title>The complete genome of Desulfurococcus mucosus DSM 2162.</title>
        <authorList>
            <consortium name="US DOE Joint Genome Institute (JGI-PGF)"/>
            <person name="Lucas S."/>
            <person name="Copeland A."/>
            <person name="Lapidus A."/>
            <person name="Bruce D."/>
            <person name="Goodwin L."/>
            <person name="Pitluck S."/>
            <person name="Kyrpides N."/>
            <person name="Mavromatis K."/>
            <person name="Pagani I."/>
            <person name="Ivanova N."/>
            <person name="Ovchinnikova G."/>
            <person name="Chertkov O."/>
            <person name="Held B."/>
            <person name="Brettin T."/>
            <person name="Detter J.C."/>
            <person name="Tapia R."/>
            <person name="Han C."/>
            <person name="Land M."/>
            <person name="Hauser L."/>
            <person name="Markowitz V."/>
            <person name="Cheng J.-F."/>
            <person name="Hugenholtz P."/>
            <person name="Woyke T."/>
            <person name="Wu D."/>
            <person name="Wirth R."/>
            <person name="Bilek Y."/>
            <person name="Hader T."/>
            <person name="Klenk H.-P."/>
            <person name="Eisen J.A."/>
        </authorList>
    </citation>
    <scope>NUCLEOTIDE SEQUENCE [LARGE SCALE GENOMIC DNA]</scope>
    <source>
        <strain evidence="3">ATCC 35584 / DSM 2162 / JCM 9187 / O7/1</strain>
    </source>
</reference>
<dbReference type="RefSeq" id="WP_013562652.1">
    <property type="nucleotide sequence ID" value="NC_014961.1"/>
</dbReference>
<keyword evidence="1 2" id="KW-0489">Methyltransferase</keyword>
<keyword evidence="1 2" id="KW-0808">Transferase</keyword>
<reference evidence="2 3" key="2">
    <citation type="journal article" date="2011" name="Stand. Genomic Sci.">
        <title>Complete genome sequence of Desulfurococcus mucosus type strain (O7/1).</title>
        <authorList>
            <person name="Wirth R."/>
            <person name="Chertkov O."/>
            <person name="Held B."/>
            <person name="Lapidus A."/>
            <person name="Nolan M."/>
            <person name="Lucas S."/>
            <person name="Hammon N."/>
            <person name="Deshpande S."/>
            <person name="Cheng J.F."/>
            <person name="Tapia R."/>
            <person name="Han C."/>
            <person name="Goodwin L."/>
            <person name="Pitluck S."/>
            <person name="Liolios K."/>
            <person name="Ioanna P."/>
            <person name="Ivanova N."/>
            <person name="Mavromatis K."/>
            <person name="Mikhailova N."/>
            <person name="Pati A."/>
            <person name="Chen A."/>
            <person name="Palaniappan K."/>
            <person name="Land M."/>
            <person name="Hauser L."/>
            <person name="Chang Y.J."/>
            <person name="Jeffries C.D."/>
            <person name="Bilek Y."/>
            <person name="Hader T."/>
            <person name="Rohde M."/>
            <person name="Spring S."/>
            <person name="Sikorski J."/>
            <person name="Goker M."/>
            <person name="Woyke T."/>
            <person name="Bristow J."/>
            <person name="Eisen J.A."/>
            <person name="Markowitz V."/>
            <person name="Hugenholtz P."/>
            <person name="Kyrpides N.C."/>
            <person name="Klenk H.P."/>
        </authorList>
    </citation>
    <scope>NUCLEOTIDE SEQUENCE [LARGE SCALE GENOMIC DNA]</scope>
    <source>
        <strain evidence="3">ATCC 35584 / DSM 2162 / JCM 9187 / O7/1</strain>
    </source>
</reference>
<feature type="binding site" evidence="1">
    <location>
        <position position="91"/>
    </location>
    <ligand>
        <name>FAD</name>
        <dbReference type="ChEBI" id="CHEBI:57692"/>
        <note>ligand shared between neighboring subunits</note>
    </ligand>
</feature>
<feature type="binding site" evidence="1">
    <location>
        <position position="60"/>
    </location>
    <ligand>
        <name>FAD</name>
        <dbReference type="ChEBI" id="CHEBI:57692"/>
        <note>ligand shared between neighboring subunits</note>
    </ligand>
</feature>
<dbReference type="Gene3D" id="3.30.1360.170">
    <property type="match status" value="1"/>
</dbReference>
<feature type="binding site" evidence="1">
    <location>
        <begin position="80"/>
        <end position="83"/>
    </location>
    <ligand>
        <name>dUMP</name>
        <dbReference type="ChEBI" id="CHEBI:246422"/>
        <note>ligand shared between dimeric partners</note>
    </ligand>
</feature>
<dbReference type="HAMAP" id="MF_01408">
    <property type="entry name" value="ThyX"/>
    <property type="match status" value="1"/>
</dbReference>
<comment type="function">
    <text evidence="1">Catalyzes the reductive methylation of 2'-deoxyuridine-5'-monophosphate (dUMP) to 2'-deoxythymidine-5'-monophosphate (dTMP) while utilizing 5,10-methylenetetrahydrofolate (mTHF) as the methyl donor, and NADPH and FADH(2) as the reductant.</text>
</comment>
<dbReference type="GeneID" id="10153839"/>
<dbReference type="EMBL" id="CP002363">
    <property type="protein sequence ID" value="ADV65430.1"/>
    <property type="molecule type" value="Genomic_DNA"/>
</dbReference>
<keyword evidence="1" id="KW-0545">Nucleotide biosynthesis</keyword>
<comment type="similarity">
    <text evidence="1">Belongs to the thymidylate synthase ThyX family.</text>
</comment>
<dbReference type="CDD" id="cd20175">
    <property type="entry name" value="ThyX"/>
    <property type="match status" value="1"/>
</dbReference>
<dbReference type="STRING" id="765177.Desmu_1128"/>
<keyword evidence="3" id="KW-1185">Reference proteome</keyword>
<comment type="subunit">
    <text evidence="1">Homotetramer.</text>
</comment>
<comment type="caution">
    <text evidence="1">Lacks conserved residue(s) required for the propagation of feature annotation.</text>
</comment>
<dbReference type="PANTHER" id="PTHR34934:SF1">
    <property type="entry name" value="FLAVIN-DEPENDENT THYMIDYLATE SYNTHASE"/>
    <property type="match status" value="1"/>
</dbReference>
<keyword evidence="1" id="KW-0285">Flavoprotein</keyword>
<protein>
    <recommendedName>
        <fullName evidence="1">Flavin-dependent thymidylate synthase</fullName>
        <shortName evidence="1">FDTS</shortName>
        <ecNumber evidence="1">2.1.1.148</ecNumber>
    </recommendedName>
    <alternativeName>
        <fullName evidence="1">FAD-dependent thymidylate synthase</fullName>
    </alternativeName>
    <alternativeName>
        <fullName evidence="1">Thymidylate synthase ThyX</fullName>
        <shortName evidence="1">TS</shortName>
        <shortName evidence="1">TSase</shortName>
    </alternativeName>
</protein>
<dbReference type="UniPathway" id="UPA00575"/>
<accession>E8RAC4</accession>
<dbReference type="Proteomes" id="UP000001068">
    <property type="component" value="Chromosome"/>
</dbReference>
<dbReference type="InterPro" id="IPR003669">
    <property type="entry name" value="Thymidylate_synthase_ThyX"/>
</dbReference>
<comment type="catalytic activity">
    <reaction evidence="1">
        <text>dUMP + (6R)-5,10-methylene-5,6,7,8-tetrahydrofolate + NADPH + H(+) = dTMP + (6S)-5,6,7,8-tetrahydrofolate + NADP(+)</text>
        <dbReference type="Rhea" id="RHEA:29043"/>
        <dbReference type="ChEBI" id="CHEBI:15378"/>
        <dbReference type="ChEBI" id="CHEBI:15636"/>
        <dbReference type="ChEBI" id="CHEBI:57453"/>
        <dbReference type="ChEBI" id="CHEBI:57783"/>
        <dbReference type="ChEBI" id="CHEBI:58349"/>
        <dbReference type="ChEBI" id="CHEBI:63528"/>
        <dbReference type="ChEBI" id="CHEBI:246422"/>
        <dbReference type="EC" id="2.1.1.148"/>
    </reaction>
</comment>
<gene>
    <name evidence="1" type="primary">thyX</name>
    <name evidence="2" type="ordered locus">Desmu_1128</name>
</gene>
<feature type="binding site" evidence="1">
    <location>
        <begin position="203"/>
        <end position="205"/>
    </location>
    <ligand>
        <name>FAD</name>
        <dbReference type="ChEBI" id="CHEBI:57692"/>
        <note>ligand shared between neighboring subunits</note>
    </ligand>
</feature>
<dbReference type="GO" id="GO:0004799">
    <property type="term" value="F:thymidylate synthase activity"/>
    <property type="evidence" value="ECO:0007669"/>
    <property type="project" value="TreeGrafter"/>
</dbReference>
<dbReference type="HOGENOM" id="CLU_077585_0_0_2"/>
<dbReference type="OrthoDB" id="18918at2157"/>